<dbReference type="Proteomes" id="UP001139887">
    <property type="component" value="Unassembled WGS sequence"/>
</dbReference>
<evidence type="ECO:0008006" key="6">
    <source>
        <dbReference type="Google" id="ProtNLM"/>
    </source>
</evidence>
<sequence>MADDTVQQIYAKVTQRIQDDQKQLAQIDVQMSTNQREIRLAALTKREIEGLDSQAPLYKSMGKMFVQESKADILEDIEKTTKNSETMLQALEKKKKFVNRDLEEATGNLKDLVRSSQAAAAAQK</sequence>
<keyword evidence="2" id="KW-0143">Chaperone</keyword>
<dbReference type="AlphaFoldDB" id="A0A9W8I8L3"/>
<organism evidence="4 5">
    <name type="scientific">Coemansia brasiliensis</name>
    <dbReference type="NCBI Taxonomy" id="2650707"/>
    <lineage>
        <taxon>Eukaryota</taxon>
        <taxon>Fungi</taxon>
        <taxon>Fungi incertae sedis</taxon>
        <taxon>Zoopagomycota</taxon>
        <taxon>Kickxellomycotina</taxon>
        <taxon>Kickxellomycetes</taxon>
        <taxon>Kickxellales</taxon>
        <taxon>Kickxellaceae</taxon>
        <taxon>Coemansia</taxon>
    </lineage>
</organism>
<evidence type="ECO:0000313" key="5">
    <source>
        <dbReference type="Proteomes" id="UP001139887"/>
    </source>
</evidence>
<gene>
    <name evidence="4" type="ORF">IWW36_001614</name>
</gene>
<dbReference type="OrthoDB" id="2015447at2759"/>
<accession>A0A9W8I8L3</accession>
<evidence type="ECO:0000256" key="3">
    <source>
        <dbReference type="SAM" id="Coils"/>
    </source>
</evidence>
<dbReference type="GO" id="GO:0044183">
    <property type="term" value="F:protein folding chaperone"/>
    <property type="evidence" value="ECO:0007669"/>
    <property type="project" value="TreeGrafter"/>
</dbReference>
<dbReference type="EMBL" id="JANBUW010000023">
    <property type="protein sequence ID" value="KAJ2850799.1"/>
    <property type="molecule type" value="Genomic_DNA"/>
</dbReference>
<dbReference type="InterPro" id="IPR002777">
    <property type="entry name" value="PFD_beta-like"/>
</dbReference>
<name>A0A9W8I8L3_9FUNG</name>
<reference evidence="4" key="1">
    <citation type="submission" date="2022-07" db="EMBL/GenBank/DDBJ databases">
        <title>Phylogenomic reconstructions and comparative analyses of Kickxellomycotina fungi.</title>
        <authorList>
            <person name="Reynolds N.K."/>
            <person name="Stajich J.E."/>
            <person name="Barry K."/>
            <person name="Grigoriev I.V."/>
            <person name="Crous P."/>
            <person name="Smith M.E."/>
        </authorList>
    </citation>
    <scope>NUCLEOTIDE SEQUENCE</scope>
    <source>
        <strain evidence="4">NRRL 1566</strain>
    </source>
</reference>
<dbReference type="GO" id="GO:0005737">
    <property type="term" value="C:cytoplasm"/>
    <property type="evidence" value="ECO:0007669"/>
    <property type="project" value="TreeGrafter"/>
</dbReference>
<dbReference type="GO" id="GO:0051082">
    <property type="term" value="F:unfolded protein binding"/>
    <property type="evidence" value="ECO:0007669"/>
    <property type="project" value="InterPro"/>
</dbReference>
<dbReference type="InterPro" id="IPR009053">
    <property type="entry name" value="Prefoldin"/>
</dbReference>
<dbReference type="Pfam" id="PF01920">
    <property type="entry name" value="Prefoldin_2"/>
    <property type="match status" value="1"/>
</dbReference>
<dbReference type="SUPFAM" id="SSF46579">
    <property type="entry name" value="Prefoldin"/>
    <property type="match status" value="1"/>
</dbReference>
<evidence type="ECO:0000256" key="2">
    <source>
        <dbReference type="ARBA" id="ARBA00023186"/>
    </source>
</evidence>
<dbReference type="PANTHER" id="PTHR20903">
    <property type="entry name" value="PREFOLDIN SUBUNIT 1-RELATED"/>
    <property type="match status" value="1"/>
</dbReference>
<keyword evidence="3" id="KW-0175">Coiled coil</keyword>
<dbReference type="Gene3D" id="1.10.287.370">
    <property type="match status" value="1"/>
</dbReference>
<comment type="similarity">
    <text evidence="1">Belongs to the prefoldin subunit beta family.</text>
</comment>
<proteinExistence type="inferred from homology"/>
<dbReference type="PANTHER" id="PTHR20903:SF0">
    <property type="entry name" value="PREFOLDIN SUBUNIT 1"/>
    <property type="match status" value="1"/>
</dbReference>
<evidence type="ECO:0000313" key="4">
    <source>
        <dbReference type="EMBL" id="KAJ2850799.1"/>
    </source>
</evidence>
<protein>
    <recommendedName>
        <fullName evidence="6">Prefoldin subunit 1</fullName>
    </recommendedName>
</protein>
<keyword evidence="5" id="KW-1185">Reference proteome</keyword>
<evidence type="ECO:0000256" key="1">
    <source>
        <dbReference type="ARBA" id="ARBA00008045"/>
    </source>
</evidence>
<dbReference type="GO" id="GO:0016272">
    <property type="term" value="C:prefoldin complex"/>
    <property type="evidence" value="ECO:0007669"/>
    <property type="project" value="InterPro"/>
</dbReference>
<comment type="caution">
    <text evidence="4">The sequence shown here is derived from an EMBL/GenBank/DDBJ whole genome shotgun (WGS) entry which is preliminary data.</text>
</comment>
<feature type="coiled-coil region" evidence="3">
    <location>
        <begin position="74"/>
        <end position="108"/>
    </location>
</feature>